<comment type="caution">
    <text evidence="1">The sequence shown here is derived from an EMBL/GenBank/DDBJ whole genome shotgun (WGS) entry which is preliminary data.</text>
</comment>
<keyword evidence="1" id="KW-0560">Oxidoreductase</keyword>
<sequence length="210" mass="22361">MPKPTQRLTTPPAPLAGDAGLTFFSTWRVGTPERQQAAVDAIARAWESRPWPHEGLLSYSVYEGVDGSTLMHHSQWRDEQAYQDFFARGRDERNAEIDAAVPGVERLGLMRTGHYRSVAPGASGAGVPRVYTTVELAAPGAGGGEAAADEVLSAWAGASGLVAAHAYLGTDGGRVFVYGEWEDGDGDGEAVPAVEGAERRYRFAFGVGPR</sequence>
<dbReference type="RefSeq" id="WP_190136023.1">
    <property type="nucleotide sequence ID" value="NZ_BNBT01000029.1"/>
</dbReference>
<reference evidence="1" key="1">
    <citation type="journal article" date="2014" name="Int. J. Syst. Evol. Microbiol.">
        <title>Complete genome sequence of Corynebacterium casei LMG S-19264T (=DSM 44701T), isolated from a smear-ripened cheese.</title>
        <authorList>
            <consortium name="US DOE Joint Genome Institute (JGI-PGF)"/>
            <person name="Walter F."/>
            <person name="Albersmeier A."/>
            <person name="Kalinowski J."/>
            <person name="Ruckert C."/>
        </authorList>
    </citation>
    <scope>NUCLEOTIDE SEQUENCE</scope>
    <source>
        <strain evidence="1">JCM 4784</strain>
    </source>
</reference>
<gene>
    <name evidence="1" type="ORF">GCM10018785_25680</name>
</gene>
<name>A0A918ZIT2_9ACTN</name>
<dbReference type="Proteomes" id="UP000608024">
    <property type="component" value="Unassembled WGS sequence"/>
</dbReference>
<dbReference type="SUPFAM" id="SSF54909">
    <property type="entry name" value="Dimeric alpha+beta barrel"/>
    <property type="match status" value="1"/>
</dbReference>
<dbReference type="InterPro" id="IPR011008">
    <property type="entry name" value="Dimeric_a/b-barrel"/>
</dbReference>
<keyword evidence="1" id="KW-0503">Monooxygenase</keyword>
<proteinExistence type="predicted"/>
<keyword evidence="2" id="KW-1185">Reference proteome</keyword>
<reference evidence="1" key="2">
    <citation type="submission" date="2020-09" db="EMBL/GenBank/DDBJ databases">
        <authorList>
            <person name="Sun Q."/>
            <person name="Ohkuma M."/>
        </authorList>
    </citation>
    <scope>NUCLEOTIDE SEQUENCE</scope>
    <source>
        <strain evidence="1">JCM 4784</strain>
    </source>
</reference>
<accession>A0A918ZIT2</accession>
<dbReference type="Gene3D" id="3.30.70.100">
    <property type="match status" value="2"/>
</dbReference>
<evidence type="ECO:0000313" key="1">
    <source>
        <dbReference type="EMBL" id="GHE55139.1"/>
    </source>
</evidence>
<protein>
    <submittedName>
        <fullName evidence="1">Antibiotic biosynthesis monooxygenase</fullName>
    </submittedName>
</protein>
<evidence type="ECO:0000313" key="2">
    <source>
        <dbReference type="Proteomes" id="UP000608024"/>
    </source>
</evidence>
<organism evidence="1 2">
    <name type="scientific">Streptomyces longispororuber</name>
    <dbReference type="NCBI Taxonomy" id="68230"/>
    <lineage>
        <taxon>Bacteria</taxon>
        <taxon>Bacillati</taxon>
        <taxon>Actinomycetota</taxon>
        <taxon>Actinomycetes</taxon>
        <taxon>Kitasatosporales</taxon>
        <taxon>Streptomycetaceae</taxon>
        <taxon>Streptomyces</taxon>
    </lineage>
</organism>
<dbReference type="GO" id="GO:0004497">
    <property type="term" value="F:monooxygenase activity"/>
    <property type="evidence" value="ECO:0007669"/>
    <property type="project" value="UniProtKB-KW"/>
</dbReference>
<dbReference type="AlphaFoldDB" id="A0A918ZIT2"/>
<dbReference type="EMBL" id="BNBT01000029">
    <property type="protein sequence ID" value="GHE55139.1"/>
    <property type="molecule type" value="Genomic_DNA"/>
</dbReference>